<dbReference type="InterPro" id="IPR030564">
    <property type="entry name" value="Myotubularin"/>
</dbReference>
<dbReference type="SMART" id="SM00195">
    <property type="entry name" value="DSPc"/>
    <property type="match status" value="1"/>
</dbReference>
<dbReference type="Gene3D" id="3.90.190.10">
    <property type="entry name" value="Protein tyrosine phosphatase superfamily"/>
    <property type="match status" value="1"/>
</dbReference>
<dbReference type="InterPro" id="IPR020422">
    <property type="entry name" value="TYR_PHOSPHATASE_DUAL_dom"/>
</dbReference>
<dbReference type="PROSITE" id="PS50056">
    <property type="entry name" value="TYR_PHOSPHATASE_2"/>
    <property type="match status" value="1"/>
</dbReference>
<feature type="compositionally biased region" description="Polar residues" evidence="7">
    <location>
        <begin position="164"/>
        <end position="178"/>
    </location>
</feature>
<dbReference type="InterPro" id="IPR000340">
    <property type="entry name" value="Dual-sp_phosphatase_cat-dom"/>
</dbReference>
<dbReference type="Proteomes" id="UP001345013">
    <property type="component" value="Unassembled WGS sequence"/>
</dbReference>
<comment type="subcellular location">
    <subcellularLocation>
        <location evidence="2">Cytoplasm</location>
    </subcellularLocation>
    <subcellularLocation>
        <location evidence="1">Endomembrane system</location>
        <topology evidence="1">Peripheral membrane protein</topology>
    </subcellularLocation>
</comment>
<dbReference type="CDD" id="cd14521">
    <property type="entry name" value="DSP_fungal_SDP1-like"/>
    <property type="match status" value="1"/>
</dbReference>
<evidence type="ECO:0000259" key="9">
    <source>
        <dbReference type="PROSITE" id="PS50056"/>
    </source>
</evidence>
<sequence>MSQSIAGYANALPSKRSFEDTTYHSPHAWLQYNNVRDGITADEAPPYQHCPQPYSPSKRRSSSSKATSMLAERDQIMSGSFPSFMSVFGGSEESGFFRAGDLSEHSKVDPDDFLMTAQTANLQAQLPHSKPDHHRGSITSLSTQSESTESSPTTTNSTFDSPLISDTSSAPESATSLAPSTPFTAVMAKEGQPTSLHNEDKHTLANTPVSQTMQDATKNVKKLTLDMNLPTLRRPATTSSLDTAHPLSAPTSPLKEPMKSARKKPTNLTIRTPGYNQLTFPRAAGNFPPTPSSRPALHHMQSSPSLPSLASPRGPPAGGMFLPLPTLNTQHSKQSSSSSNGSSFLASSMPDLREEGEHQVPPSQEAPERGYTEGPICIYDCGVYLYLEPTAEEAGNYDTIINVAKEVRNPLKSRGLGEGTVMSVMRSDQTQNRRSMTEPQTAVSEFSFKSAWEWPQPENTITPTTTTPTQSSFAPKSKEPEYVHVRWDHNSEILEDLYPLCKVIDERVAQGKKVLIHCQLGVSRSASLTIAYGLYKNYQPNFHAMYAAVKERSRWVGPNMSLIYQLTDFKNKLNRGDFANGSRQARQEWFVRSPNGLPASSGGESTAMTTIEPTAPAVGSVANADTDTDKRNIPLELNKALPPVPLFPKNEDVSQPLPAPTSMPPVPPPPRKPVTTVKRAASRPLPFRERSMGMEIPGHRPRNVPGIAVAQASAVMDLAMIDVPSTPSLFSPRANGVTLSRRGEQAKGTLHLTPHHLIFVHSPPPNFNTADSGTNTHVPPPRPRELWITYPIISFCTLRPFPIASRQPSSIRLRCRDFNFVCFYFSDDRKARDVFESIKAWTCKLGKIEKLYAFTYRPPGPERDVVPSGWAVYDPMREWRRQGVGDATRRLNWRISTINKDYQFSPTYPALLPVPMSISDPTLNYAGRYRSRARIPVLSYLHPVNNCTITRCSQPMVGVRQHRSIQDETLLAAIFSTTRNERPLSGLASPAPEREDSTSSKDGALSTMAGDLQQTDTEAVEDAVIAKLRGDGEEDTEEADQKRPLVYGAQQKNMIVDARPTINAIAMQAAGMGSENMDNYKFATKVYLGIDNIHVMRDSLNRVIEALKDSDLTPLGPSREQLQKSNWLKHIANMLDGVSLIARQVALQHSHVLIHCSDGWDRTSQLSALSQLCLDPYYRTLEGFIVLVEKDWLSFGHRFYYRSGFLSSEKWFHIENERVSGRVEDQDGDRKPSGDALAGAQKTFENAFLSAKGFFTKHNNDSRESINVDSDAEVGIEGEAVSGKKTSSKKAEEKNVTKVKETAPIFHQFLDATYQLMYQHPTRFEFNDRFLKRLLYHLYSCQYGTFLFDNEKERKEAHIAERTTSVWNYFLSRKKDFVNPNYDPEVDDNVRGKERLIFPRTHETRWWASGFGRADEEMNAPFRPLQAYAGEGEESEMSSTHDSTSYQQSVPISRVRTPVVTGVETSNAAVGVGSPPEARKEGYDAIAQAVEQDRKLEQPSLTQVESSEPRPESQANMEDMPEMQAQEPDSAQAQQVVHEKALEELPDGLDPLGIGEAKDHVPIPKRAVVERRKEQLETLMQ</sequence>
<comment type="similarity">
    <text evidence="3">Belongs to the protein-tyrosine phosphatase family. Non-receptor class myotubularin subfamily.</text>
</comment>
<dbReference type="InterPro" id="IPR029021">
    <property type="entry name" value="Prot-tyrosine_phosphatase-like"/>
</dbReference>
<feature type="compositionally biased region" description="Low complexity" evidence="7">
    <location>
        <begin position="332"/>
        <end position="348"/>
    </location>
</feature>
<feature type="compositionally biased region" description="Basic and acidic residues" evidence="7">
    <location>
        <begin position="1556"/>
        <end position="1566"/>
    </location>
</feature>
<evidence type="ECO:0000256" key="1">
    <source>
        <dbReference type="ARBA" id="ARBA00004184"/>
    </source>
</evidence>
<dbReference type="PROSITE" id="PS50054">
    <property type="entry name" value="TYR_PHOSPHATASE_DUAL"/>
    <property type="match status" value="1"/>
</dbReference>
<name>A0ABR0KJV8_9EURO</name>
<feature type="region of interest" description="Disordered" evidence="7">
    <location>
        <begin position="982"/>
        <end position="1016"/>
    </location>
</feature>
<evidence type="ECO:0000256" key="4">
    <source>
        <dbReference type="ARBA" id="ARBA00022490"/>
    </source>
</evidence>
<reference evidence="11 12" key="1">
    <citation type="submission" date="2023-08" db="EMBL/GenBank/DDBJ databases">
        <title>Black Yeasts Isolated from many extreme environments.</title>
        <authorList>
            <person name="Coleine C."/>
            <person name="Stajich J.E."/>
            <person name="Selbmann L."/>
        </authorList>
    </citation>
    <scope>NUCLEOTIDE SEQUENCE [LARGE SCALE GENOMIC DNA]</scope>
    <source>
        <strain evidence="11 12">CCFEE 5885</strain>
    </source>
</reference>
<dbReference type="SUPFAM" id="SSF50729">
    <property type="entry name" value="PH domain-like"/>
    <property type="match status" value="1"/>
</dbReference>
<protein>
    <submittedName>
        <fullName evidence="11">Phosphatidylinositol-3-phosphatase ymr1</fullName>
    </submittedName>
</protein>
<accession>A0ABR0KJV8</accession>
<dbReference type="PROSITE" id="PS51339">
    <property type="entry name" value="PPASE_MYOTUBULARIN"/>
    <property type="match status" value="1"/>
</dbReference>
<evidence type="ECO:0000256" key="3">
    <source>
        <dbReference type="ARBA" id="ARBA00007471"/>
    </source>
</evidence>
<dbReference type="SUPFAM" id="SSF52799">
    <property type="entry name" value="(Phosphotyrosine protein) phosphatases II"/>
    <property type="match status" value="2"/>
</dbReference>
<dbReference type="InterPro" id="IPR000387">
    <property type="entry name" value="Tyr_Pase_dom"/>
</dbReference>
<evidence type="ECO:0000259" key="8">
    <source>
        <dbReference type="PROSITE" id="PS50054"/>
    </source>
</evidence>
<organism evidence="11 12">
    <name type="scientific">Lithohypha guttulata</name>
    <dbReference type="NCBI Taxonomy" id="1690604"/>
    <lineage>
        <taxon>Eukaryota</taxon>
        <taxon>Fungi</taxon>
        <taxon>Dikarya</taxon>
        <taxon>Ascomycota</taxon>
        <taxon>Pezizomycotina</taxon>
        <taxon>Eurotiomycetes</taxon>
        <taxon>Chaetothyriomycetidae</taxon>
        <taxon>Chaetothyriales</taxon>
        <taxon>Trichomeriaceae</taxon>
        <taxon>Lithohypha</taxon>
    </lineage>
</organism>
<keyword evidence="4" id="KW-0963">Cytoplasm</keyword>
<feature type="region of interest" description="Disordered" evidence="7">
    <location>
        <begin position="644"/>
        <end position="679"/>
    </location>
</feature>
<proteinExistence type="inferred from homology"/>
<dbReference type="EMBL" id="JAVRRG010000013">
    <property type="protein sequence ID" value="KAK5098599.1"/>
    <property type="molecule type" value="Genomic_DNA"/>
</dbReference>
<dbReference type="PANTHER" id="PTHR10807">
    <property type="entry name" value="MYOTUBULARIN-RELATED"/>
    <property type="match status" value="1"/>
</dbReference>
<feature type="compositionally biased region" description="Low complexity" evidence="7">
    <location>
        <begin position="302"/>
        <end position="312"/>
    </location>
</feature>
<evidence type="ECO:0000256" key="5">
    <source>
        <dbReference type="ARBA" id="ARBA00022801"/>
    </source>
</evidence>
<keyword evidence="6" id="KW-0904">Protein phosphatase</keyword>
<dbReference type="PROSITE" id="PS00383">
    <property type="entry name" value="TYR_PHOSPHATASE_1"/>
    <property type="match status" value="2"/>
</dbReference>
<feature type="region of interest" description="Disordered" evidence="7">
    <location>
        <begin position="1495"/>
        <end position="1566"/>
    </location>
</feature>
<evidence type="ECO:0000256" key="7">
    <source>
        <dbReference type="SAM" id="MobiDB-lite"/>
    </source>
</evidence>
<dbReference type="InterPro" id="IPR016130">
    <property type="entry name" value="Tyr_Pase_AS"/>
</dbReference>
<feature type="compositionally biased region" description="Polar residues" evidence="7">
    <location>
        <begin position="266"/>
        <end position="279"/>
    </location>
</feature>
<keyword evidence="12" id="KW-1185">Reference proteome</keyword>
<evidence type="ECO:0000313" key="11">
    <source>
        <dbReference type="EMBL" id="KAK5098599.1"/>
    </source>
</evidence>
<feature type="compositionally biased region" description="Polar residues" evidence="7">
    <location>
        <begin position="1437"/>
        <end position="1451"/>
    </location>
</feature>
<feature type="domain" description="Tyrosine-protein phosphatase" evidence="8">
    <location>
        <begin position="374"/>
        <end position="575"/>
    </location>
</feature>
<evidence type="ECO:0000256" key="6">
    <source>
        <dbReference type="ARBA" id="ARBA00022912"/>
    </source>
</evidence>
<evidence type="ECO:0000256" key="2">
    <source>
        <dbReference type="ARBA" id="ARBA00004496"/>
    </source>
</evidence>
<evidence type="ECO:0000313" key="12">
    <source>
        <dbReference type="Proteomes" id="UP001345013"/>
    </source>
</evidence>
<feature type="region of interest" description="Disordered" evidence="7">
    <location>
        <begin position="40"/>
        <end position="70"/>
    </location>
</feature>
<feature type="domain" description="Tyrosine specific protein phosphatases" evidence="9">
    <location>
        <begin position="495"/>
        <end position="552"/>
    </location>
</feature>
<dbReference type="InterPro" id="IPR010569">
    <property type="entry name" value="Myotubularin-like_Pase_dom"/>
</dbReference>
<evidence type="ECO:0000259" key="10">
    <source>
        <dbReference type="PROSITE" id="PS51339"/>
    </source>
</evidence>
<feature type="region of interest" description="Disordered" evidence="7">
    <location>
        <begin position="125"/>
        <end position="178"/>
    </location>
</feature>
<feature type="region of interest" description="Disordered" evidence="7">
    <location>
        <begin position="236"/>
        <end position="372"/>
    </location>
</feature>
<dbReference type="InterPro" id="IPR011993">
    <property type="entry name" value="PH-like_dom_sf"/>
</dbReference>
<keyword evidence="5" id="KW-0378">Hydrolase</keyword>
<feature type="domain" description="Myotubularin phosphatase" evidence="10">
    <location>
        <begin position="869"/>
        <end position="1411"/>
    </location>
</feature>
<dbReference type="Gene3D" id="2.30.29.30">
    <property type="entry name" value="Pleckstrin-homology domain (PH domain)/Phosphotyrosine-binding domain (PTB)"/>
    <property type="match status" value="1"/>
</dbReference>
<feature type="compositionally biased region" description="Pro residues" evidence="7">
    <location>
        <begin position="657"/>
        <end position="672"/>
    </location>
</feature>
<gene>
    <name evidence="11" type="primary">YMR1</name>
    <name evidence="11" type="ORF">LTR24_001704</name>
</gene>
<dbReference type="PANTHER" id="PTHR10807:SF128">
    <property type="entry name" value="PHOSPHATIDYLINOSITOL-3,5-BISPHOSPHATE 3-PHOSPHATASE"/>
    <property type="match status" value="1"/>
</dbReference>
<feature type="compositionally biased region" description="Low complexity" evidence="7">
    <location>
        <begin position="137"/>
        <end position="158"/>
    </location>
</feature>
<dbReference type="Pfam" id="PF00782">
    <property type="entry name" value="DSPc"/>
    <property type="match status" value="1"/>
</dbReference>
<comment type="caution">
    <text evidence="11">The sequence shown here is derived from an EMBL/GenBank/DDBJ whole genome shotgun (WGS) entry which is preliminary data.</text>
</comment>
<dbReference type="Pfam" id="PF06602">
    <property type="entry name" value="Myotub-related"/>
    <property type="match status" value="1"/>
</dbReference>
<feature type="region of interest" description="Disordered" evidence="7">
    <location>
        <begin position="1431"/>
        <end position="1453"/>
    </location>
</feature>